<dbReference type="InterPro" id="IPR042099">
    <property type="entry name" value="ANL_N_sf"/>
</dbReference>
<name>A0A6A6CF54_ZASCE</name>
<dbReference type="RefSeq" id="XP_033665677.1">
    <property type="nucleotide sequence ID" value="XM_033817450.1"/>
</dbReference>
<dbReference type="InterPro" id="IPR025110">
    <property type="entry name" value="AMP-bd_C"/>
</dbReference>
<feature type="domain" description="AMP-dependent synthetase/ligase" evidence="1">
    <location>
        <begin position="29"/>
        <end position="407"/>
    </location>
</feature>
<protein>
    <recommendedName>
        <fullName evidence="5">AMP-dependent synthetase/ligase domain-containing protein</fullName>
    </recommendedName>
</protein>
<dbReference type="SUPFAM" id="SSF56801">
    <property type="entry name" value="Acetyl-CoA synthetase-like"/>
    <property type="match status" value="1"/>
</dbReference>
<evidence type="ECO:0000313" key="3">
    <source>
        <dbReference type="EMBL" id="KAF2164788.1"/>
    </source>
</evidence>
<dbReference type="OrthoDB" id="10253869at2759"/>
<dbReference type="GO" id="GO:0016405">
    <property type="term" value="F:CoA-ligase activity"/>
    <property type="evidence" value="ECO:0007669"/>
    <property type="project" value="TreeGrafter"/>
</dbReference>
<keyword evidence="4" id="KW-1185">Reference proteome</keyword>
<accession>A0A6A6CF54</accession>
<organism evidence="3 4">
    <name type="scientific">Zasmidium cellare ATCC 36951</name>
    <dbReference type="NCBI Taxonomy" id="1080233"/>
    <lineage>
        <taxon>Eukaryota</taxon>
        <taxon>Fungi</taxon>
        <taxon>Dikarya</taxon>
        <taxon>Ascomycota</taxon>
        <taxon>Pezizomycotina</taxon>
        <taxon>Dothideomycetes</taxon>
        <taxon>Dothideomycetidae</taxon>
        <taxon>Mycosphaerellales</taxon>
        <taxon>Mycosphaerellaceae</taxon>
        <taxon>Zasmidium</taxon>
    </lineage>
</organism>
<dbReference type="Gene3D" id="3.40.50.12780">
    <property type="entry name" value="N-terminal domain of ligase-like"/>
    <property type="match status" value="1"/>
</dbReference>
<dbReference type="GeneID" id="54570722"/>
<sequence length="553" mass="61230">MPINSRFATPLPEETIPTWLFGSPTDTLPETPLIIDAANPERFLSMSSYRRQAQRFARGLLDAGFQPGDAVLFVNLNNLACPIIYMGTWMAGGRCTGTYASVPFEHVARLMEDSECRFLLADEKSYHKCVEALGSSSAVERVFLIDDGLLFDPAPGKVGSQGRPTWSRFLGLETQGENFDWRRHCSDADQIACLNYTSGSTGPPKGVIMTHRTILASCVAHLAMQRSDPDEVEWVKQAIWLTWTPIVFPLTLLQAVINAPHRSIRNYVMPGIDISLATKHIAKYRPTQLVFSPAMARDFLNHPDVRNTDLSSVTSLDVGGQALPRALKEQLQGTFVNAKVLTSFGMTETGAFALAQSRIDKDTSWFTGEILANFSAKIMSLDGNQELDANERGHLWLRGPAVTKGYWKRADTTSKNLTADGWLKTGDLAYFRDDGKICVLDRVEYRTQNVIQTSDQVVPFEVESAIMEIPGVQEAVVVGVRSNLNNPTSEPRAFVTIRKDSSITAQDITQELKERLDESQQVSGGVFVLPAMPKLAVKIDRQALRVMDVRGLS</sequence>
<dbReference type="PANTHER" id="PTHR24096">
    <property type="entry name" value="LONG-CHAIN-FATTY-ACID--COA LIGASE"/>
    <property type="match status" value="1"/>
</dbReference>
<evidence type="ECO:0000259" key="2">
    <source>
        <dbReference type="Pfam" id="PF13193"/>
    </source>
</evidence>
<evidence type="ECO:0008006" key="5">
    <source>
        <dbReference type="Google" id="ProtNLM"/>
    </source>
</evidence>
<dbReference type="InterPro" id="IPR000873">
    <property type="entry name" value="AMP-dep_synth/lig_dom"/>
</dbReference>
<evidence type="ECO:0000313" key="4">
    <source>
        <dbReference type="Proteomes" id="UP000799537"/>
    </source>
</evidence>
<dbReference type="Gene3D" id="3.30.300.30">
    <property type="match status" value="1"/>
</dbReference>
<dbReference type="Proteomes" id="UP000799537">
    <property type="component" value="Unassembled WGS sequence"/>
</dbReference>
<dbReference type="InterPro" id="IPR020845">
    <property type="entry name" value="AMP-binding_CS"/>
</dbReference>
<dbReference type="Pfam" id="PF13193">
    <property type="entry name" value="AMP-binding_C"/>
    <property type="match status" value="1"/>
</dbReference>
<dbReference type="PANTHER" id="PTHR24096:SF424">
    <property type="entry name" value="ACETYL-COA SYNTHETASE-LIKE PROTEIN-RELATED"/>
    <property type="match status" value="1"/>
</dbReference>
<evidence type="ECO:0000259" key="1">
    <source>
        <dbReference type="Pfam" id="PF00501"/>
    </source>
</evidence>
<dbReference type="EMBL" id="ML993602">
    <property type="protein sequence ID" value="KAF2164788.1"/>
    <property type="molecule type" value="Genomic_DNA"/>
</dbReference>
<dbReference type="PROSITE" id="PS00455">
    <property type="entry name" value="AMP_BINDING"/>
    <property type="match status" value="1"/>
</dbReference>
<feature type="domain" description="AMP-binding enzyme C-terminal" evidence="2">
    <location>
        <begin position="461"/>
        <end position="534"/>
    </location>
</feature>
<proteinExistence type="predicted"/>
<reference evidence="3" key="1">
    <citation type="journal article" date="2020" name="Stud. Mycol.">
        <title>101 Dothideomycetes genomes: a test case for predicting lifestyles and emergence of pathogens.</title>
        <authorList>
            <person name="Haridas S."/>
            <person name="Albert R."/>
            <person name="Binder M."/>
            <person name="Bloem J."/>
            <person name="Labutti K."/>
            <person name="Salamov A."/>
            <person name="Andreopoulos B."/>
            <person name="Baker S."/>
            <person name="Barry K."/>
            <person name="Bills G."/>
            <person name="Bluhm B."/>
            <person name="Cannon C."/>
            <person name="Castanera R."/>
            <person name="Culley D."/>
            <person name="Daum C."/>
            <person name="Ezra D."/>
            <person name="Gonzalez J."/>
            <person name="Henrissat B."/>
            <person name="Kuo A."/>
            <person name="Liang C."/>
            <person name="Lipzen A."/>
            <person name="Lutzoni F."/>
            <person name="Magnuson J."/>
            <person name="Mondo S."/>
            <person name="Nolan M."/>
            <person name="Ohm R."/>
            <person name="Pangilinan J."/>
            <person name="Park H.-J."/>
            <person name="Ramirez L."/>
            <person name="Alfaro M."/>
            <person name="Sun H."/>
            <person name="Tritt A."/>
            <person name="Yoshinaga Y."/>
            <person name="Zwiers L.-H."/>
            <person name="Turgeon B."/>
            <person name="Goodwin S."/>
            <person name="Spatafora J."/>
            <person name="Crous P."/>
            <person name="Grigoriev I."/>
        </authorList>
    </citation>
    <scope>NUCLEOTIDE SEQUENCE</scope>
    <source>
        <strain evidence="3">ATCC 36951</strain>
    </source>
</reference>
<dbReference type="Pfam" id="PF00501">
    <property type="entry name" value="AMP-binding"/>
    <property type="match status" value="1"/>
</dbReference>
<dbReference type="InterPro" id="IPR045851">
    <property type="entry name" value="AMP-bd_C_sf"/>
</dbReference>
<gene>
    <name evidence="3" type="ORF">M409DRAFT_67533</name>
</gene>
<dbReference type="AlphaFoldDB" id="A0A6A6CF54"/>